<protein>
    <recommendedName>
        <fullName evidence="3">Four helix bundle protein</fullName>
    </recommendedName>
</protein>
<dbReference type="PANTHER" id="PTHR38471">
    <property type="entry name" value="FOUR HELIX BUNDLE PROTEIN"/>
    <property type="match status" value="1"/>
</dbReference>
<evidence type="ECO:0008006" key="3">
    <source>
        <dbReference type="Google" id="ProtNLM"/>
    </source>
</evidence>
<proteinExistence type="predicted"/>
<dbReference type="NCBIfam" id="TIGR02436">
    <property type="entry name" value="four helix bundle protein"/>
    <property type="match status" value="1"/>
</dbReference>
<keyword evidence="2" id="KW-1185">Reference proteome</keyword>
<dbReference type="EMBL" id="BNAF01000009">
    <property type="protein sequence ID" value="GHE41338.1"/>
    <property type="molecule type" value="Genomic_DNA"/>
</dbReference>
<comment type="caution">
    <text evidence="1">The sequence shown here is derived from an EMBL/GenBank/DDBJ whole genome shotgun (WGS) entry which is preliminary data.</text>
</comment>
<reference evidence="2" key="1">
    <citation type="journal article" date="2019" name="Int. J. Syst. Evol. Microbiol.">
        <title>The Global Catalogue of Microorganisms (GCM) 10K type strain sequencing project: providing services to taxonomists for standard genome sequencing and annotation.</title>
        <authorList>
            <consortium name="The Broad Institute Genomics Platform"/>
            <consortium name="The Broad Institute Genome Sequencing Center for Infectious Disease"/>
            <person name="Wu L."/>
            <person name="Ma J."/>
        </authorList>
    </citation>
    <scope>NUCLEOTIDE SEQUENCE [LARGE SCALE GENOMIC DNA]</scope>
    <source>
        <strain evidence="2">CGMCC 1.12966</strain>
    </source>
</reference>
<evidence type="ECO:0000313" key="2">
    <source>
        <dbReference type="Proteomes" id="UP000620550"/>
    </source>
</evidence>
<dbReference type="SUPFAM" id="SSF158446">
    <property type="entry name" value="IVS-encoded protein-like"/>
    <property type="match status" value="1"/>
</dbReference>
<evidence type="ECO:0000313" key="1">
    <source>
        <dbReference type="EMBL" id="GHE41338.1"/>
    </source>
</evidence>
<dbReference type="Gene3D" id="1.20.1440.60">
    <property type="entry name" value="23S rRNA-intervening sequence"/>
    <property type="match status" value="1"/>
</dbReference>
<gene>
    <name evidence="1" type="ORF">GCM10017764_25870</name>
</gene>
<dbReference type="InterPro" id="IPR036583">
    <property type="entry name" value="23S_rRNA_IVS_sf"/>
</dbReference>
<accession>A0ABQ3I042</accession>
<dbReference type="PANTHER" id="PTHR38471:SF2">
    <property type="entry name" value="FOUR HELIX BUNDLE PROTEIN"/>
    <property type="match status" value="1"/>
</dbReference>
<dbReference type="InterPro" id="IPR012657">
    <property type="entry name" value="23S_rRNA-intervening_sequence"/>
</dbReference>
<dbReference type="RefSeq" id="WP_189627103.1">
    <property type="nucleotide sequence ID" value="NZ_BNAF01000009.1"/>
</dbReference>
<dbReference type="Proteomes" id="UP000620550">
    <property type="component" value="Unassembled WGS sequence"/>
</dbReference>
<name>A0ABQ3I042_9SPHI</name>
<organism evidence="1 2">
    <name type="scientific">Sphingobacterium griseoflavum</name>
    <dbReference type="NCBI Taxonomy" id="1474952"/>
    <lineage>
        <taxon>Bacteria</taxon>
        <taxon>Pseudomonadati</taxon>
        <taxon>Bacteroidota</taxon>
        <taxon>Sphingobacteriia</taxon>
        <taxon>Sphingobacteriales</taxon>
        <taxon>Sphingobacteriaceae</taxon>
        <taxon>Sphingobacterium</taxon>
    </lineage>
</organism>
<sequence length="93" mass="10569">MATSIDIKHRAYEFAKQVILFTSGQQYSKVYTSMSDQLIRSASSIGANLVEGYAGSSKNDFIKFYTIALKSANETKYWICLLRDTILQEQRKS</sequence>
<dbReference type="Pfam" id="PF05635">
    <property type="entry name" value="23S_rRNA_IVP"/>
    <property type="match status" value="1"/>
</dbReference>